<dbReference type="SUPFAM" id="SSF51971">
    <property type="entry name" value="Nucleotide-binding domain"/>
    <property type="match status" value="1"/>
</dbReference>
<dbReference type="InterPro" id="IPR036188">
    <property type="entry name" value="FAD/NAD-bd_sf"/>
</dbReference>
<sequence>MALIIQNPFLFSTKLSQSRGLLHCFSAVSQKPLRYAVLGAGFAGLSVAWHLLQQSSEESNLCIDIYDEVGIGGGASGMSGGLLHPYSPKVKLLWRGEECWKESLKLLNVAEDARSSKSLDMVMPKTGLKEGDFIVRRSGLVRPVLSVKNMHMMNDVSASNYYMQQETYM</sequence>
<dbReference type="EnsemblPlants" id="PGSC0003DMT400030889">
    <property type="protein sequence ID" value="PGSC0003DMT400030889"/>
    <property type="gene ID" value="PGSC0003DMG400011834"/>
</dbReference>
<dbReference type="OrthoDB" id="547145at2759"/>
<feature type="domain" description="FAD dependent oxidoreductase" evidence="1">
    <location>
        <begin position="35"/>
        <end position="108"/>
    </location>
</feature>
<name>M1AUX9_SOLTU</name>
<protein>
    <submittedName>
        <fullName evidence="2">Oxidoreductase</fullName>
    </submittedName>
</protein>
<dbReference type="Pfam" id="PF01266">
    <property type="entry name" value="DAO"/>
    <property type="match status" value="1"/>
</dbReference>
<dbReference type="PANTHER" id="PTHR13847">
    <property type="entry name" value="SARCOSINE DEHYDROGENASE-RELATED"/>
    <property type="match status" value="1"/>
</dbReference>
<dbReference type="Proteomes" id="UP000011115">
    <property type="component" value="Unassembled WGS sequence"/>
</dbReference>
<evidence type="ECO:0000313" key="2">
    <source>
        <dbReference type="EnsemblPlants" id="PGSC0003DMT400030889"/>
    </source>
</evidence>
<evidence type="ECO:0000313" key="3">
    <source>
        <dbReference type="Proteomes" id="UP000011115"/>
    </source>
</evidence>
<dbReference type="AlphaFoldDB" id="M1AUX9"/>
<gene>
    <name evidence="2" type="primary">LOC102590833</name>
</gene>
<proteinExistence type="predicted"/>
<evidence type="ECO:0000259" key="1">
    <source>
        <dbReference type="Pfam" id="PF01266"/>
    </source>
</evidence>
<dbReference type="PANTHER" id="PTHR13847:SF261">
    <property type="entry name" value="FAD-DEPENDENT OXIDOREDUCTASE FAMILY PROTEIN"/>
    <property type="match status" value="1"/>
</dbReference>
<dbReference type="Gene3D" id="3.50.50.60">
    <property type="entry name" value="FAD/NAD(P)-binding domain"/>
    <property type="match status" value="1"/>
</dbReference>
<dbReference type="InterPro" id="IPR006076">
    <property type="entry name" value="FAD-dep_OxRdtase"/>
</dbReference>
<organism evidence="2 3">
    <name type="scientific">Solanum tuberosum</name>
    <name type="common">Potato</name>
    <dbReference type="NCBI Taxonomy" id="4113"/>
    <lineage>
        <taxon>Eukaryota</taxon>
        <taxon>Viridiplantae</taxon>
        <taxon>Streptophyta</taxon>
        <taxon>Embryophyta</taxon>
        <taxon>Tracheophyta</taxon>
        <taxon>Spermatophyta</taxon>
        <taxon>Magnoliopsida</taxon>
        <taxon>eudicotyledons</taxon>
        <taxon>Gunneridae</taxon>
        <taxon>Pentapetalae</taxon>
        <taxon>asterids</taxon>
        <taxon>lamiids</taxon>
        <taxon>Solanales</taxon>
        <taxon>Solanaceae</taxon>
        <taxon>Solanoideae</taxon>
        <taxon>Solaneae</taxon>
        <taxon>Solanum</taxon>
    </lineage>
</organism>
<keyword evidence="3" id="KW-1185">Reference proteome</keyword>
<reference evidence="3" key="1">
    <citation type="journal article" date="2011" name="Nature">
        <title>Genome sequence and analysis of the tuber crop potato.</title>
        <authorList>
            <consortium name="The Potato Genome Sequencing Consortium"/>
        </authorList>
    </citation>
    <scope>NUCLEOTIDE SEQUENCE [LARGE SCALE GENOMIC DNA]</scope>
    <source>
        <strain evidence="3">cv. DM1-3 516 R44</strain>
    </source>
</reference>
<reference evidence="2" key="2">
    <citation type="submission" date="2015-06" db="UniProtKB">
        <authorList>
            <consortium name="EnsemblPlants"/>
        </authorList>
    </citation>
    <scope>IDENTIFICATION</scope>
    <source>
        <strain evidence="2">DM1-3 516 R44</strain>
    </source>
</reference>
<dbReference type="Gramene" id="PGSC0003DMT400030889">
    <property type="protein sequence ID" value="PGSC0003DMT400030889"/>
    <property type="gene ID" value="PGSC0003DMG400011834"/>
</dbReference>
<dbReference type="ExpressionAtlas" id="M1AUX9">
    <property type="expression patterns" value="baseline"/>
</dbReference>
<accession>M1AUX9</accession>